<proteinExistence type="predicted"/>
<dbReference type="AlphaFoldDB" id="A0A2Z7C941"/>
<protein>
    <submittedName>
        <fullName evidence="1">Uncharacterized protein</fullName>
    </submittedName>
</protein>
<reference evidence="1 2" key="1">
    <citation type="journal article" date="2015" name="Proc. Natl. Acad. Sci. U.S.A.">
        <title>The resurrection genome of Boea hygrometrica: A blueprint for survival of dehydration.</title>
        <authorList>
            <person name="Xiao L."/>
            <person name="Yang G."/>
            <person name="Zhang L."/>
            <person name="Yang X."/>
            <person name="Zhao S."/>
            <person name="Ji Z."/>
            <person name="Zhou Q."/>
            <person name="Hu M."/>
            <person name="Wang Y."/>
            <person name="Chen M."/>
            <person name="Xu Y."/>
            <person name="Jin H."/>
            <person name="Xiao X."/>
            <person name="Hu G."/>
            <person name="Bao F."/>
            <person name="Hu Y."/>
            <person name="Wan P."/>
            <person name="Li L."/>
            <person name="Deng X."/>
            <person name="Kuang T."/>
            <person name="Xiang C."/>
            <person name="Zhu J.K."/>
            <person name="Oliver M.J."/>
            <person name="He Y."/>
        </authorList>
    </citation>
    <scope>NUCLEOTIDE SEQUENCE [LARGE SCALE GENOMIC DNA]</scope>
    <source>
        <strain evidence="2">cv. XS01</strain>
    </source>
</reference>
<evidence type="ECO:0000313" key="2">
    <source>
        <dbReference type="Proteomes" id="UP000250235"/>
    </source>
</evidence>
<dbReference type="Proteomes" id="UP000250235">
    <property type="component" value="Unassembled WGS sequence"/>
</dbReference>
<organism evidence="1 2">
    <name type="scientific">Dorcoceras hygrometricum</name>
    <dbReference type="NCBI Taxonomy" id="472368"/>
    <lineage>
        <taxon>Eukaryota</taxon>
        <taxon>Viridiplantae</taxon>
        <taxon>Streptophyta</taxon>
        <taxon>Embryophyta</taxon>
        <taxon>Tracheophyta</taxon>
        <taxon>Spermatophyta</taxon>
        <taxon>Magnoliopsida</taxon>
        <taxon>eudicotyledons</taxon>
        <taxon>Gunneridae</taxon>
        <taxon>Pentapetalae</taxon>
        <taxon>asterids</taxon>
        <taxon>lamiids</taxon>
        <taxon>Lamiales</taxon>
        <taxon>Gesneriaceae</taxon>
        <taxon>Didymocarpoideae</taxon>
        <taxon>Trichosporeae</taxon>
        <taxon>Loxocarpinae</taxon>
        <taxon>Dorcoceras</taxon>
    </lineage>
</organism>
<sequence>MTSAAMSSQSTVVKKRKSWISDDDISSYVITISSELQFNQSMVLEVGDSKRCRLDKLKRRRYEVPLGFSRCSLRCRKLQCFAFTVDKNPDAVVEVSTSCEAVDEFYYEDLRKLDVNC</sequence>
<evidence type="ECO:0000313" key="1">
    <source>
        <dbReference type="EMBL" id="KZV43252.1"/>
    </source>
</evidence>
<keyword evidence="2" id="KW-1185">Reference proteome</keyword>
<name>A0A2Z7C941_9LAMI</name>
<gene>
    <name evidence="1" type="ORF">F511_09838</name>
</gene>
<accession>A0A2Z7C941</accession>
<dbReference type="EMBL" id="KQ998151">
    <property type="protein sequence ID" value="KZV43252.1"/>
    <property type="molecule type" value="Genomic_DNA"/>
</dbReference>